<keyword evidence="4" id="KW-1185">Reference proteome</keyword>
<sequence length="317" mass="36911">MTSNHRLVHMMLALMSMYSVSVSAKTVRIVLNDWASQHVISQIYGQLVETVGFKSKFVSLPTDGQWYYLKYNYVDVQVEVWQGTMEDKLTQLIESKSLQEAGSYPFTAREEWWYPSYVSSLCPQLPDWQALNDCAKLFSEGDDPRGVYYTGPWERHDLARIRALNLNYRVISLSDDSALVKKLQKAYQQKKPILIFNWTPNWIDTQYSGEFVEFPSHTPECETDPEWGLNKQFLYDCGNPKSGWIKKVTTKEFPKILPCAFDILKSMTFSKDELAQFALQVNVQAQTSKQVSQQWLSQNQQRWQSWLNHTSCDAYRD</sequence>
<reference evidence="3 4" key="1">
    <citation type="submission" date="2016-09" db="EMBL/GenBank/DDBJ databases">
        <title>Pseudoalteromonas amylolytica sp. nov., isolated from the surface seawater.</title>
        <authorList>
            <person name="Wu Y.-H."/>
            <person name="Cheng H."/>
            <person name="Jin X.-B."/>
            <person name="Wang C.-S."/>
            <person name="Xu X.-W."/>
        </authorList>
    </citation>
    <scope>NUCLEOTIDE SEQUENCE [LARGE SCALE GENOMIC DNA]</scope>
    <source>
        <strain evidence="3 4">JW1</strain>
    </source>
</reference>
<dbReference type="Proteomes" id="UP000179786">
    <property type="component" value="Unassembled WGS sequence"/>
</dbReference>
<evidence type="ECO:0000313" key="4">
    <source>
        <dbReference type="Proteomes" id="UP000179786"/>
    </source>
</evidence>
<accession>A0A1S1MX41</accession>
<feature type="chain" id="PRO_5010298466" description="ABC-type glycine betaine transport system substrate-binding domain-containing protein" evidence="1">
    <location>
        <begin position="25"/>
        <end position="317"/>
    </location>
</feature>
<feature type="signal peptide" evidence="1">
    <location>
        <begin position="1"/>
        <end position="24"/>
    </location>
</feature>
<dbReference type="STRING" id="1859457.BET10_14420"/>
<evidence type="ECO:0000313" key="3">
    <source>
        <dbReference type="EMBL" id="OHU89977.1"/>
    </source>
</evidence>
<gene>
    <name evidence="3" type="ORF">BET10_14420</name>
</gene>
<dbReference type="CDD" id="cd13643">
    <property type="entry name" value="PBP2_BCP_2"/>
    <property type="match status" value="1"/>
</dbReference>
<dbReference type="OrthoDB" id="7805658at2"/>
<dbReference type="Gene3D" id="3.10.105.10">
    <property type="entry name" value="Dipeptide-binding Protein, Domain 3"/>
    <property type="match status" value="1"/>
</dbReference>
<name>A0A1S1MX41_9GAMM</name>
<dbReference type="Pfam" id="PF04069">
    <property type="entry name" value="OpuAC"/>
    <property type="match status" value="1"/>
</dbReference>
<dbReference type="Gene3D" id="3.40.190.10">
    <property type="entry name" value="Periplasmic binding protein-like II"/>
    <property type="match status" value="1"/>
</dbReference>
<protein>
    <recommendedName>
        <fullName evidence="2">ABC-type glycine betaine transport system substrate-binding domain-containing protein</fullName>
    </recommendedName>
</protein>
<dbReference type="InterPro" id="IPR007210">
    <property type="entry name" value="ABC_Gly_betaine_transp_sub-bd"/>
</dbReference>
<comment type="caution">
    <text evidence="3">The sequence shown here is derived from an EMBL/GenBank/DDBJ whole genome shotgun (WGS) entry which is preliminary data.</text>
</comment>
<dbReference type="RefSeq" id="WP_070985946.1">
    <property type="nucleotide sequence ID" value="NZ_MKJU01000027.1"/>
</dbReference>
<dbReference type="EMBL" id="MKJU01000027">
    <property type="protein sequence ID" value="OHU89977.1"/>
    <property type="molecule type" value="Genomic_DNA"/>
</dbReference>
<dbReference type="Gene3D" id="3.40.190.100">
    <property type="entry name" value="Glycine betaine-binding periplasmic protein, domain 2"/>
    <property type="match status" value="1"/>
</dbReference>
<feature type="domain" description="ABC-type glycine betaine transport system substrate-binding" evidence="2">
    <location>
        <begin position="25"/>
        <end position="298"/>
    </location>
</feature>
<evidence type="ECO:0000256" key="1">
    <source>
        <dbReference type="SAM" id="SignalP"/>
    </source>
</evidence>
<dbReference type="SUPFAM" id="SSF53850">
    <property type="entry name" value="Periplasmic binding protein-like II"/>
    <property type="match status" value="1"/>
</dbReference>
<dbReference type="AlphaFoldDB" id="A0A1S1MX41"/>
<keyword evidence="1" id="KW-0732">Signal</keyword>
<evidence type="ECO:0000259" key="2">
    <source>
        <dbReference type="Pfam" id="PF04069"/>
    </source>
</evidence>
<organism evidence="3 4">
    <name type="scientific">Pseudoalteromonas amylolytica</name>
    <dbReference type="NCBI Taxonomy" id="1859457"/>
    <lineage>
        <taxon>Bacteria</taxon>
        <taxon>Pseudomonadati</taxon>
        <taxon>Pseudomonadota</taxon>
        <taxon>Gammaproteobacteria</taxon>
        <taxon>Alteromonadales</taxon>
        <taxon>Pseudoalteromonadaceae</taxon>
        <taxon>Pseudoalteromonas</taxon>
    </lineage>
</organism>
<dbReference type="GO" id="GO:0043190">
    <property type="term" value="C:ATP-binding cassette (ABC) transporter complex"/>
    <property type="evidence" value="ECO:0007669"/>
    <property type="project" value="InterPro"/>
</dbReference>
<proteinExistence type="predicted"/>
<dbReference type="GO" id="GO:0022857">
    <property type="term" value="F:transmembrane transporter activity"/>
    <property type="evidence" value="ECO:0007669"/>
    <property type="project" value="InterPro"/>
</dbReference>